<organism evidence="1 2">
    <name type="scientific">Chryseobacterium nematophagum</name>
    <dbReference type="NCBI Taxonomy" id="2305228"/>
    <lineage>
        <taxon>Bacteria</taxon>
        <taxon>Pseudomonadati</taxon>
        <taxon>Bacteroidota</taxon>
        <taxon>Flavobacteriia</taxon>
        <taxon>Flavobacteriales</taxon>
        <taxon>Weeksellaceae</taxon>
        <taxon>Chryseobacterium group</taxon>
        <taxon>Chryseobacterium</taxon>
    </lineage>
</organism>
<dbReference type="InterPro" id="IPR058512">
    <property type="entry name" value="DUF8199"/>
</dbReference>
<dbReference type="EMBL" id="QWIV01000014">
    <property type="protein sequence ID" value="RMZ58258.1"/>
    <property type="molecule type" value="Genomic_DNA"/>
</dbReference>
<name>A0A3M7L6B2_9FLAO</name>
<evidence type="ECO:0000313" key="1">
    <source>
        <dbReference type="EMBL" id="RMZ58258.1"/>
    </source>
</evidence>
<dbReference type="Pfam" id="PF26622">
    <property type="entry name" value="DUF8199"/>
    <property type="match status" value="1"/>
</dbReference>
<keyword evidence="2" id="KW-1185">Reference proteome</keyword>
<proteinExistence type="predicted"/>
<dbReference type="RefSeq" id="WP_122547414.1">
    <property type="nucleotide sequence ID" value="NZ_QWIV01000014.1"/>
</dbReference>
<gene>
    <name evidence="1" type="ORF">D1632_11545</name>
</gene>
<sequence>MKKILAIIFSIFYFGFSSGVIFSVHYCMNNLSSINQKSDNFCQKCGVKDKNGCCKTEFKIFKVDDFQKSELFKTNFLPLVHENNEKYDFLFLDRCFSTSKYIRISINGPPEKKSLPIYINHCHFRI</sequence>
<accession>A0A3M7L6B2</accession>
<dbReference type="Proteomes" id="UP000267524">
    <property type="component" value="Unassembled WGS sequence"/>
</dbReference>
<dbReference type="AlphaFoldDB" id="A0A3M7L6B2"/>
<comment type="caution">
    <text evidence="1">The sequence shown here is derived from an EMBL/GenBank/DDBJ whole genome shotgun (WGS) entry which is preliminary data.</text>
</comment>
<protein>
    <submittedName>
        <fullName evidence="1">Uncharacterized protein</fullName>
    </submittedName>
</protein>
<reference evidence="1 2" key="1">
    <citation type="submission" date="2018-08" db="EMBL/GenBank/DDBJ databases">
        <title>Chryseobacterium nematophagum: a novel matrix digesting pathogen of nematodes.</title>
        <authorList>
            <person name="Page A."/>
            <person name="Roberts M."/>
            <person name="Felix M.-A."/>
            <person name="Weir W."/>
        </authorList>
    </citation>
    <scope>NUCLEOTIDE SEQUENCE [LARGE SCALE GENOMIC DNA]</scope>
    <source>
        <strain evidence="1 2">JUb275</strain>
    </source>
</reference>
<evidence type="ECO:0000313" key="2">
    <source>
        <dbReference type="Proteomes" id="UP000267524"/>
    </source>
</evidence>